<evidence type="ECO:0000313" key="1">
    <source>
        <dbReference type="EMBL" id="WAZ60687.1"/>
    </source>
</evidence>
<keyword evidence="1" id="KW-0614">Plasmid</keyword>
<name>A0ABY7LB17_CITFR</name>
<proteinExistence type="predicted"/>
<protein>
    <submittedName>
        <fullName evidence="1">Uncharacterized protein</fullName>
    </submittedName>
</protein>
<organism evidence="1 2">
    <name type="scientific">Citrobacter freundii</name>
    <dbReference type="NCBI Taxonomy" id="546"/>
    <lineage>
        <taxon>Bacteria</taxon>
        <taxon>Pseudomonadati</taxon>
        <taxon>Pseudomonadota</taxon>
        <taxon>Gammaproteobacteria</taxon>
        <taxon>Enterobacterales</taxon>
        <taxon>Enterobacteriaceae</taxon>
        <taxon>Citrobacter</taxon>
        <taxon>Citrobacter freundii complex</taxon>
    </lineage>
</organism>
<keyword evidence="2" id="KW-1185">Reference proteome</keyword>
<sequence length="114" mass="12922">MSTSNLNEETKKYLQKQLIKLGDMIGDGLADEPGGKWIRKEYNQTLKALGMAPPRKKRRSKSPQLLDEINRLMAIRITEVACPQCKKYSLKQSRSGSMSARCEACNTGFKLLRM</sequence>
<dbReference type="RefSeq" id="WP_269521576.1">
    <property type="nucleotide sequence ID" value="NZ_CP114569.1"/>
</dbReference>
<dbReference type="Proteomes" id="UP001164536">
    <property type="component" value="Plasmid unnamed5"/>
</dbReference>
<accession>A0ABY7LB17</accession>
<dbReference type="EMBL" id="CP114569">
    <property type="protein sequence ID" value="WAZ60687.1"/>
    <property type="molecule type" value="Genomic_DNA"/>
</dbReference>
<gene>
    <name evidence="1" type="ORF">O4000_29165</name>
</gene>
<geneLocation type="plasmid" evidence="1 2">
    <name>unnamed5</name>
</geneLocation>
<reference evidence="1" key="1">
    <citation type="submission" date="2022-12" db="EMBL/GenBank/DDBJ databases">
        <title>2953647.</title>
        <authorList>
            <person name="Hergert J."/>
            <person name="Casey R."/>
            <person name="Wagner J."/>
            <person name="Young E.L."/>
            <person name="Oakeson K.F."/>
        </authorList>
    </citation>
    <scope>NUCLEOTIDE SEQUENCE</scope>
    <source>
        <strain evidence="1">2953647</strain>
        <plasmid evidence="1">unnamed5</plasmid>
    </source>
</reference>
<evidence type="ECO:0000313" key="2">
    <source>
        <dbReference type="Proteomes" id="UP001164536"/>
    </source>
</evidence>